<gene>
    <name evidence="3" type="primary">LOC107921682</name>
</gene>
<organism evidence="2 3">
    <name type="scientific">Gossypium hirsutum</name>
    <name type="common">Upland cotton</name>
    <name type="synonym">Gossypium mexicanum</name>
    <dbReference type="NCBI Taxonomy" id="3635"/>
    <lineage>
        <taxon>Eukaryota</taxon>
        <taxon>Viridiplantae</taxon>
        <taxon>Streptophyta</taxon>
        <taxon>Embryophyta</taxon>
        <taxon>Tracheophyta</taxon>
        <taxon>Spermatophyta</taxon>
        <taxon>Magnoliopsida</taxon>
        <taxon>eudicotyledons</taxon>
        <taxon>Gunneridae</taxon>
        <taxon>Pentapetalae</taxon>
        <taxon>rosids</taxon>
        <taxon>malvids</taxon>
        <taxon>Malvales</taxon>
        <taxon>Malvaceae</taxon>
        <taxon>Malvoideae</taxon>
        <taxon>Gossypium</taxon>
    </lineage>
</organism>
<reference evidence="2" key="1">
    <citation type="journal article" date="2020" name="Nat. Genet.">
        <title>Genomic diversifications of five Gossypium allopolyploid species and their impact on cotton improvement.</title>
        <authorList>
            <person name="Chen Z.J."/>
            <person name="Sreedasyam A."/>
            <person name="Ando A."/>
            <person name="Song Q."/>
            <person name="De Santiago L.M."/>
            <person name="Hulse-Kemp A.M."/>
            <person name="Ding M."/>
            <person name="Ye W."/>
            <person name="Kirkbride R.C."/>
            <person name="Jenkins J."/>
            <person name="Plott C."/>
            <person name="Lovell J."/>
            <person name="Lin Y.M."/>
            <person name="Vaughn R."/>
            <person name="Liu B."/>
            <person name="Simpson S."/>
            <person name="Scheffler B.E."/>
            <person name="Wen L."/>
            <person name="Saski C.A."/>
            <person name="Grover C.E."/>
            <person name="Hu G."/>
            <person name="Conover J.L."/>
            <person name="Carlson J.W."/>
            <person name="Shu S."/>
            <person name="Boston L.B."/>
            <person name="Williams M."/>
            <person name="Peterson D.G."/>
            <person name="McGee K."/>
            <person name="Jones D.C."/>
            <person name="Wendel J.F."/>
            <person name="Stelly D.M."/>
            <person name="Grimwood J."/>
            <person name="Schmutz J."/>
        </authorList>
    </citation>
    <scope>NUCLEOTIDE SEQUENCE [LARGE SCALE GENOMIC DNA]</scope>
    <source>
        <strain evidence="2">cv. TM-1</strain>
    </source>
</reference>
<evidence type="ECO:0000259" key="1">
    <source>
        <dbReference type="Pfam" id="PF22936"/>
    </source>
</evidence>
<dbReference type="RefSeq" id="XP_016706995.1">
    <property type="nucleotide sequence ID" value="XM_016851506.1"/>
</dbReference>
<dbReference type="PaxDb" id="3635-A0A1U8KX47"/>
<protein>
    <recommendedName>
        <fullName evidence="1">Retrovirus-related Pol polyprotein from transposon TNT 1-94-like beta-barrel domain-containing protein</fullName>
    </recommendedName>
</protein>
<dbReference type="PANTHER" id="PTHR35317:SF31">
    <property type="entry name" value="DUF4219 DOMAIN-CONTAINING PROTEIN"/>
    <property type="match status" value="1"/>
</dbReference>
<dbReference type="Pfam" id="PF22936">
    <property type="entry name" value="Pol_BBD"/>
    <property type="match status" value="1"/>
</dbReference>
<dbReference type="AlphaFoldDB" id="A0A1U8KX47"/>
<dbReference type="InterPro" id="IPR054722">
    <property type="entry name" value="PolX-like_BBD"/>
</dbReference>
<keyword evidence="2" id="KW-1185">Reference proteome</keyword>
<dbReference type="Proteomes" id="UP000818029">
    <property type="component" value="Chromosome D01"/>
</dbReference>
<proteinExistence type="predicted"/>
<reference evidence="3" key="2">
    <citation type="submission" date="2025-08" db="UniProtKB">
        <authorList>
            <consortium name="RefSeq"/>
        </authorList>
    </citation>
    <scope>IDENTIFICATION</scope>
</reference>
<name>A0A1U8KX47_GOSHI</name>
<dbReference type="PANTHER" id="PTHR35317">
    <property type="entry name" value="OS04G0629600 PROTEIN"/>
    <property type="match status" value="1"/>
</dbReference>
<accession>A0A1U8KX47</accession>
<feature type="domain" description="Retrovirus-related Pol polyprotein from transposon TNT 1-94-like beta-barrel" evidence="1">
    <location>
        <begin position="118"/>
        <end position="196"/>
    </location>
</feature>
<evidence type="ECO:0000313" key="3">
    <source>
        <dbReference type="RefSeq" id="XP_016706995.1"/>
    </source>
</evidence>
<sequence>MKEEKIVKQYSDGIMAVVNSIRLFGEQFSEARIVEKVISTLPERYEAKRLVKTSLSQMLQEEGINPTGIAKDQVIQKETASLDQMYSVNTTKRWAMLKRFAEAKTDQCTTKEKASQGWLIDSGYTNHMTPDATIFKTINRSFKTKEKVGNGHFIKVEGKGDVLISTPTGNKLVSNVLLVPEIDRNLPSIAQLLKKCYSVVFKDKKR</sequence>
<dbReference type="KEGG" id="ghi:107921682"/>
<dbReference type="GeneID" id="107921682"/>
<evidence type="ECO:0000313" key="2">
    <source>
        <dbReference type="Proteomes" id="UP000818029"/>
    </source>
</evidence>